<dbReference type="Proteomes" id="UP000316079">
    <property type="component" value="Unassembled WGS sequence"/>
</dbReference>
<evidence type="ECO:0000313" key="2">
    <source>
        <dbReference type="Proteomes" id="UP000316079"/>
    </source>
</evidence>
<evidence type="ECO:0000313" key="1">
    <source>
        <dbReference type="EMBL" id="TRZ01959.1"/>
    </source>
</evidence>
<reference evidence="1 2" key="1">
    <citation type="journal article" date="2019" name="Sci. Data">
        <title>Hybrid genome assembly and annotation of Danionella translucida.</title>
        <authorList>
            <person name="Kadobianskyi M."/>
            <person name="Schulze L."/>
            <person name="Schuelke M."/>
            <person name="Judkewitz B."/>
        </authorList>
    </citation>
    <scope>NUCLEOTIDE SEQUENCE [LARGE SCALE GENOMIC DNA]</scope>
    <source>
        <strain evidence="1 2">Bolton</strain>
    </source>
</reference>
<dbReference type="AlphaFoldDB" id="A0A553RIE5"/>
<keyword evidence="2" id="KW-1185">Reference proteome</keyword>
<protein>
    <submittedName>
        <fullName evidence="1">Uncharacterized protein</fullName>
    </submittedName>
</protein>
<accession>A0A553RIE5</accession>
<name>A0A553RIE5_9TELE</name>
<sequence length="112" mass="12640">MRPQQLIARGCAAVTGPAEQINIQQTPGEHDRSTLMRRKGKDLFESSQKLFSGCFGFLPKRPAETHFCPVSLIIQCWESYPEQSLPPRLHHPESLKASLMSLYSTLDPMTLK</sequence>
<proteinExistence type="predicted"/>
<dbReference type="EMBL" id="SRMA01024027">
    <property type="protein sequence ID" value="TRZ01959.1"/>
    <property type="molecule type" value="Genomic_DNA"/>
</dbReference>
<gene>
    <name evidence="1" type="ORF">DNTS_004043</name>
</gene>
<comment type="caution">
    <text evidence="1">The sequence shown here is derived from an EMBL/GenBank/DDBJ whole genome shotgun (WGS) entry which is preliminary data.</text>
</comment>
<organism evidence="1 2">
    <name type="scientific">Danionella cerebrum</name>
    <dbReference type="NCBI Taxonomy" id="2873325"/>
    <lineage>
        <taxon>Eukaryota</taxon>
        <taxon>Metazoa</taxon>
        <taxon>Chordata</taxon>
        <taxon>Craniata</taxon>
        <taxon>Vertebrata</taxon>
        <taxon>Euteleostomi</taxon>
        <taxon>Actinopterygii</taxon>
        <taxon>Neopterygii</taxon>
        <taxon>Teleostei</taxon>
        <taxon>Ostariophysi</taxon>
        <taxon>Cypriniformes</taxon>
        <taxon>Danionidae</taxon>
        <taxon>Danioninae</taxon>
        <taxon>Danionella</taxon>
    </lineage>
</organism>